<keyword evidence="7 15" id="KW-1133">Transmembrane helix</keyword>
<comment type="caution">
    <text evidence="16">The sequence shown here is derived from an EMBL/GenBank/DDBJ whole genome shotgun (WGS) entry which is preliminary data.</text>
</comment>
<sequence>MTTIAWLGLLIIVAISAFFLGSLFTKKQFKHEELEQQAQQAEQNLEQYRQDVADHLANTKKLVGKMQDNYSQLLQHVEDTNQLLLEEKRSQPNQPFFSKETTEQLQASLRSRPEKRRNSESVHNAPPADYAEGESGLFSDDRAKSEQLKTS</sequence>
<evidence type="ECO:0000256" key="4">
    <source>
        <dbReference type="ARBA" id="ARBA00022618"/>
    </source>
</evidence>
<feature type="coiled-coil region" evidence="13">
    <location>
        <begin position="24"/>
        <end position="58"/>
    </location>
</feature>
<keyword evidence="4" id="KW-0132">Cell division</keyword>
<dbReference type="EMBL" id="JWIC01000004">
    <property type="protein sequence ID" value="KID57880.1"/>
    <property type="molecule type" value="Genomic_DNA"/>
</dbReference>
<evidence type="ECO:0000256" key="1">
    <source>
        <dbReference type="ARBA" id="ARBA00004377"/>
    </source>
</evidence>
<evidence type="ECO:0000256" key="15">
    <source>
        <dbReference type="SAM" id="Phobius"/>
    </source>
</evidence>
<dbReference type="Pfam" id="PF06295">
    <property type="entry name" value="ZapG-like"/>
    <property type="match status" value="1"/>
</dbReference>
<accession>A0A0C1QEX1</accession>
<evidence type="ECO:0000256" key="2">
    <source>
        <dbReference type="ARBA" id="ARBA00022475"/>
    </source>
</evidence>
<evidence type="ECO:0000256" key="14">
    <source>
        <dbReference type="SAM" id="MobiDB-lite"/>
    </source>
</evidence>
<evidence type="ECO:0000256" key="8">
    <source>
        <dbReference type="ARBA" id="ARBA00023136"/>
    </source>
</evidence>
<name>A0A0C1QEX1_9GAMM</name>
<keyword evidence="6" id="KW-0133">Cell shape</keyword>
<dbReference type="OrthoDB" id="5766209at2"/>
<proteinExistence type="inferred from homology"/>
<evidence type="ECO:0000256" key="7">
    <source>
        <dbReference type="ARBA" id="ARBA00022989"/>
    </source>
</evidence>
<comment type="subcellular location">
    <subcellularLocation>
        <location evidence="1">Cell inner membrane</location>
        <topology evidence="1">Single-pass membrane protein</topology>
    </subcellularLocation>
</comment>
<dbReference type="Proteomes" id="UP000031327">
    <property type="component" value="Unassembled WGS sequence"/>
</dbReference>
<organism evidence="16 17">
    <name type="scientific">Pseudoalteromonas luteoviolacea</name>
    <dbReference type="NCBI Taxonomy" id="43657"/>
    <lineage>
        <taxon>Bacteria</taxon>
        <taxon>Pseudomonadati</taxon>
        <taxon>Pseudomonadota</taxon>
        <taxon>Gammaproteobacteria</taxon>
        <taxon>Alteromonadales</taxon>
        <taxon>Pseudoalteromonadaceae</taxon>
        <taxon>Pseudoalteromonas</taxon>
    </lineage>
</organism>
<evidence type="ECO:0000313" key="17">
    <source>
        <dbReference type="Proteomes" id="UP000031327"/>
    </source>
</evidence>
<evidence type="ECO:0000256" key="10">
    <source>
        <dbReference type="ARBA" id="ARBA00035657"/>
    </source>
</evidence>
<evidence type="ECO:0000256" key="9">
    <source>
        <dbReference type="ARBA" id="ARBA00023306"/>
    </source>
</evidence>
<protein>
    <recommendedName>
        <fullName evidence="11">Z-ring associated protein G</fullName>
    </recommendedName>
    <alternativeName>
        <fullName evidence="12">Cell division protein ZapG</fullName>
    </alternativeName>
</protein>
<dbReference type="GO" id="GO:0008360">
    <property type="term" value="P:regulation of cell shape"/>
    <property type="evidence" value="ECO:0007669"/>
    <property type="project" value="UniProtKB-KW"/>
</dbReference>
<evidence type="ECO:0000256" key="5">
    <source>
        <dbReference type="ARBA" id="ARBA00022692"/>
    </source>
</evidence>
<reference evidence="16 17" key="1">
    <citation type="submission" date="2014-12" db="EMBL/GenBank/DDBJ databases">
        <title>Draft Genome Sequence of Pseudoalteromonas luteoviolacea HI1.</title>
        <authorList>
            <person name="Asahina A.Y."/>
            <person name="Hadfield M.G."/>
        </authorList>
    </citation>
    <scope>NUCLEOTIDE SEQUENCE [LARGE SCALE GENOMIC DNA]</scope>
    <source>
        <strain evidence="16 17">HI1</strain>
    </source>
</reference>
<dbReference type="GO" id="GO:0051301">
    <property type="term" value="P:cell division"/>
    <property type="evidence" value="ECO:0007669"/>
    <property type="project" value="UniProtKB-KW"/>
</dbReference>
<evidence type="ECO:0000256" key="13">
    <source>
        <dbReference type="SAM" id="Coils"/>
    </source>
</evidence>
<evidence type="ECO:0000256" key="12">
    <source>
        <dbReference type="ARBA" id="ARBA00035727"/>
    </source>
</evidence>
<feature type="compositionally biased region" description="Basic and acidic residues" evidence="14">
    <location>
        <begin position="139"/>
        <end position="151"/>
    </location>
</feature>
<dbReference type="GO" id="GO:0005886">
    <property type="term" value="C:plasma membrane"/>
    <property type="evidence" value="ECO:0007669"/>
    <property type="project" value="UniProtKB-SubCell"/>
</dbReference>
<dbReference type="AlphaFoldDB" id="A0A0C1QEX1"/>
<feature type="region of interest" description="Disordered" evidence="14">
    <location>
        <begin position="88"/>
        <end position="151"/>
    </location>
</feature>
<dbReference type="PANTHER" id="PTHR39579">
    <property type="entry name" value="INNER MEMBRANE PROTEIN YHCB"/>
    <property type="match status" value="1"/>
</dbReference>
<keyword evidence="5 15" id="KW-0812">Transmembrane</keyword>
<evidence type="ECO:0000256" key="3">
    <source>
        <dbReference type="ARBA" id="ARBA00022519"/>
    </source>
</evidence>
<dbReference type="RefSeq" id="WP_039608177.1">
    <property type="nucleotide sequence ID" value="NZ_JWIC01000004.1"/>
</dbReference>
<dbReference type="InterPro" id="IPR009386">
    <property type="entry name" value="ZapG-like"/>
</dbReference>
<comment type="similarity">
    <text evidence="10">Belongs to the ZapG family.</text>
</comment>
<feature type="transmembrane region" description="Helical" evidence="15">
    <location>
        <begin position="6"/>
        <end position="24"/>
    </location>
</feature>
<keyword evidence="9" id="KW-0131">Cell cycle</keyword>
<dbReference type="PANTHER" id="PTHR39579:SF1">
    <property type="entry name" value="INNER MEMBRANE PROTEIN YHCB"/>
    <property type="match status" value="1"/>
</dbReference>
<evidence type="ECO:0000256" key="11">
    <source>
        <dbReference type="ARBA" id="ARBA00035703"/>
    </source>
</evidence>
<keyword evidence="2" id="KW-1003">Cell membrane</keyword>
<evidence type="ECO:0000256" key="6">
    <source>
        <dbReference type="ARBA" id="ARBA00022960"/>
    </source>
</evidence>
<evidence type="ECO:0000313" key="16">
    <source>
        <dbReference type="EMBL" id="KID57880.1"/>
    </source>
</evidence>
<keyword evidence="13" id="KW-0175">Coiled coil</keyword>
<gene>
    <name evidence="16" type="ORF">JF50_03780</name>
</gene>
<keyword evidence="8 15" id="KW-0472">Membrane</keyword>
<keyword evidence="3" id="KW-0997">Cell inner membrane</keyword>